<dbReference type="AlphaFoldDB" id="A0A0D2CKR2"/>
<name>A0A0D2CKR2_9EURO</name>
<keyword evidence="3" id="KW-1185">Reference proteome</keyword>
<evidence type="ECO:0000256" key="1">
    <source>
        <dbReference type="SAM" id="MobiDB-lite"/>
    </source>
</evidence>
<gene>
    <name evidence="2" type="ORF">PV04_08092</name>
</gene>
<evidence type="ECO:0000313" key="2">
    <source>
        <dbReference type="EMBL" id="KIW65876.1"/>
    </source>
</evidence>
<protein>
    <submittedName>
        <fullName evidence="2">Uncharacterized protein</fullName>
    </submittedName>
</protein>
<dbReference type="STRING" id="5601.A0A0D2CKR2"/>
<reference evidence="2 3" key="1">
    <citation type="submission" date="2015-01" db="EMBL/GenBank/DDBJ databases">
        <title>The Genome Sequence of Capronia semiimmersa CBS27337.</title>
        <authorList>
            <consortium name="The Broad Institute Genomics Platform"/>
            <person name="Cuomo C."/>
            <person name="de Hoog S."/>
            <person name="Gorbushina A."/>
            <person name="Stielow B."/>
            <person name="Teixiera M."/>
            <person name="Abouelleil A."/>
            <person name="Chapman S.B."/>
            <person name="Priest M."/>
            <person name="Young S.K."/>
            <person name="Wortman J."/>
            <person name="Nusbaum C."/>
            <person name="Birren B."/>
        </authorList>
    </citation>
    <scope>NUCLEOTIDE SEQUENCE [LARGE SCALE GENOMIC DNA]</scope>
    <source>
        <strain evidence="2 3">CBS 27337</strain>
    </source>
</reference>
<organism evidence="2 3">
    <name type="scientific">Phialophora macrospora</name>
    <dbReference type="NCBI Taxonomy" id="1851006"/>
    <lineage>
        <taxon>Eukaryota</taxon>
        <taxon>Fungi</taxon>
        <taxon>Dikarya</taxon>
        <taxon>Ascomycota</taxon>
        <taxon>Pezizomycotina</taxon>
        <taxon>Eurotiomycetes</taxon>
        <taxon>Chaetothyriomycetidae</taxon>
        <taxon>Chaetothyriales</taxon>
        <taxon>Herpotrichiellaceae</taxon>
        <taxon>Phialophora</taxon>
    </lineage>
</organism>
<dbReference type="PANTHER" id="PTHR37540">
    <property type="entry name" value="TRANSCRIPTION FACTOR (ACR-2), PUTATIVE-RELATED-RELATED"/>
    <property type="match status" value="1"/>
</dbReference>
<sequence>MGGTADHPSADLRGSKKRTLAQRRLQNRWRAIDVPRKQYTTTPTATGKRVSARSDNETSPLPNPGTILGAARTDPFANYMIPQYAQEAMDHALSFTWPQCLPTDLEKIVTPFRAAWMQLVMASPLVLHTFIFAATKQMLCLRGQREDDMSQQAVQASSLHQNLALSCARTELESMSGTPSDGMILAIIILAVNGTRPQQTPPQSHPRSPLATTQSLHIFSMLNVVEAHVRAVAELIELKGGLLAVDTYGVRDTVLSDVYFSSILGKRPAQTWPDPIATLTERGLHTLDADAERLLSELGVGFSMFELNESLREVLQLMCDLVVALDHHVRGGMRPPEMSDIILQRNAVQNKLLWLKPLKEDPTDSLLTLDNIIRINANIFSDMVIFPLSPATGIKPRLAAELRRCLKSPVLDIEDYGPPSSIFLWVLTIGGIAASFTRHRGWYVEKIAEYYGHLLCDPPSMIERMSAFLWWKDVCDQPAELLWTQALEVYNEEKAASAQY</sequence>
<proteinExistence type="predicted"/>
<dbReference type="EMBL" id="KN846960">
    <property type="protein sequence ID" value="KIW65876.1"/>
    <property type="molecule type" value="Genomic_DNA"/>
</dbReference>
<dbReference type="HOGENOM" id="CLU_015771_0_1_1"/>
<feature type="region of interest" description="Disordered" evidence="1">
    <location>
        <begin position="1"/>
        <end position="67"/>
    </location>
</feature>
<dbReference type="Proteomes" id="UP000054266">
    <property type="component" value="Unassembled WGS sequence"/>
</dbReference>
<evidence type="ECO:0000313" key="3">
    <source>
        <dbReference type="Proteomes" id="UP000054266"/>
    </source>
</evidence>
<feature type="compositionally biased region" description="Basic residues" evidence="1">
    <location>
        <begin position="15"/>
        <end position="27"/>
    </location>
</feature>
<accession>A0A0D2CKR2</accession>
<dbReference type="PANTHER" id="PTHR37540:SF5">
    <property type="entry name" value="TRANSCRIPTION FACTOR DOMAIN-CONTAINING PROTEIN"/>
    <property type="match status" value="1"/>
</dbReference>